<evidence type="ECO:0000259" key="3">
    <source>
        <dbReference type="SMART" id="SM00680"/>
    </source>
</evidence>
<reference evidence="4" key="1">
    <citation type="submission" date="2015-11" db="EMBL/GenBank/DDBJ databases">
        <title>De novo transcriptome assembly of four potential Pierce s Disease insect vectors from Arizona vineyards.</title>
        <authorList>
            <person name="Tassone E.E."/>
        </authorList>
    </citation>
    <scope>NUCLEOTIDE SEQUENCE</scope>
</reference>
<proteinExistence type="predicted"/>
<dbReference type="SMART" id="SM00680">
    <property type="entry name" value="CLIP"/>
    <property type="match status" value="1"/>
</dbReference>
<evidence type="ECO:0000313" key="4">
    <source>
        <dbReference type="EMBL" id="JAS41112.1"/>
    </source>
</evidence>
<protein>
    <recommendedName>
        <fullName evidence="3">Clip domain-containing protein</fullName>
    </recommendedName>
</protein>
<organism evidence="4">
    <name type="scientific">Cuerna arida</name>
    <dbReference type="NCBI Taxonomy" id="1464854"/>
    <lineage>
        <taxon>Eukaryota</taxon>
        <taxon>Metazoa</taxon>
        <taxon>Ecdysozoa</taxon>
        <taxon>Arthropoda</taxon>
        <taxon>Hexapoda</taxon>
        <taxon>Insecta</taxon>
        <taxon>Pterygota</taxon>
        <taxon>Neoptera</taxon>
        <taxon>Paraneoptera</taxon>
        <taxon>Hemiptera</taxon>
        <taxon>Auchenorrhyncha</taxon>
        <taxon>Membracoidea</taxon>
        <taxon>Cicadellidae</taxon>
        <taxon>Cicadellinae</taxon>
        <taxon>Proconiini</taxon>
        <taxon>Cuerna</taxon>
    </lineage>
</organism>
<dbReference type="InterPro" id="IPR022700">
    <property type="entry name" value="CLIP"/>
</dbReference>
<accession>A0A1B6ET22</accession>
<evidence type="ECO:0000256" key="2">
    <source>
        <dbReference type="ARBA" id="ARBA00023157"/>
    </source>
</evidence>
<keyword evidence="1" id="KW-0732">Signal</keyword>
<keyword evidence="2" id="KW-1015">Disulfide bond</keyword>
<feature type="non-terminal residue" evidence="4">
    <location>
        <position position="1"/>
    </location>
</feature>
<sequence>DEQWENRFGKLTEEHHQFIKMHCICLILAAVILQTTCYQFQNDGLHREVRQVNLGGLFNQPVNQQNSRGPSCQGPGRQRGRCVPIDQCVLKELNDDYVKNKGYLCALKPEGPVGVCCPNSIAKPVVYQEGMFVNKTTVKQTGEKDNTRNATPEDVELI</sequence>
<gene>
    <name evidence="4" type="ORF">g.4576</name>
</gene>
<dbReference type="EMBL" id="GECZ01028657">
    <property type="protein sequence ID" value="JAS41112.1"/>
    <property type="molecule type" value="Transcribed_RNA"/>
</dbReference>
<feature type="domain" description="Clip" evidence="3">
    <location>
        <begin position="72"/>
        <end position="118"/>
    </location>
</feature>
<dbReference type="AlphaFoldDB" id="A0A1B6ET22"/>
<evidence type="ECO:0000256" key="1">
    <source>
        <dbReference type="ARBA" id="ARBA00022729"/>
    </source>
</evidence>
<name>A0A1B6ET22_9HEMI</name>